<dbReference type="EMBL" id="CP003811">
    <property type="protein sequence ID" value="AIQ93124.1"/>
    <property type="molecule type" value="Genomic_DNA"/>
</dbReference>
<dbReference type="Pfam" id="PF20339">
    <property type="entry name" value="DUF6634"/>
    <property type="match status" value="1"/>
</dbReference>
<dbReference type="InterPro" id="IPR046574">
    <property type="entry name" value="DUF6634"/>
</dbReference>
<dbReference type="STRING" id="693986.MOC_5369"/>
<proteinExistence type="predicted"/>
<name>A0A089QEU7_9HYPH</name>
<dbReference type="RefSeq" id="WP_043759909.1">
    <property type="nucleotide sequence ID" value="NZ_CP003811.1"/>
</dbReference>
<dbReference type="Proteomes" id="UP000029492">
    <property type="component" value="Chromosome"/>
</dbReference>
<protein>
    <submittedName>
        <fullName evidence="1">Protein of unassigned function</fullName>
    </submittedName>
</protein>
<gene>
    <name evidence="1" type="ORF">MOC_5369</name>
</gene>
<evidence type="ECO:0000313" key="2">
    <source>
        <dbReference type="Proteomes" id="UP000029492"/>
    </source>
</evidence>
<keyword evidence="2" id="KW-1185">Reference proteome</keyword>
<dbReference type="AlphaFoldDB" id="A0A089QEU7"/>
<reference evidence="1 2" key="1">
    <citation type="journal article" date="2014" name="PLoS ONE">
        <title>Genome Information of Methylobacterium oryzae, a Plant-Probiotic Methylotroph in the Phyllosphere.</title>
        <authorList>
            <person name="Kwak M.J."/>
            <person name="Jeong H."/>
            <person name="Madhaiyan M."/>
            <person name="Lee Y."/>
            <person name="Sa T.M."/>
            <person name="Oh T.K."/>
            <person name="Kim J.F."/>
        </authorList>
    </citation>
    <scope>NUCLEOTIDE SEQUENCE [LARGE SCALE GENOMIC DNA]</scope>
    <source>
        <strain evidence="1 2">CBMB20</strain>
    </source>
</reference>
<organism evidence="1 2">
    <name type="scientific">Methylobacterium oryzae CBMB20</name>
    <dbReference type="NCBI Taxonomy" id="693986"/>
    <lineage>
        <taxon>Bacteria</taxon>
        <taxon>Pseudomonadati</taxon>
        <taxon>Pseudomonadota</taxon>
        <taxon>Alphaproteobacteria</taxon>
        <taxon>Hyphomicrobiales</taxon>
        <taxon>Methylobacteriaceae</taxon>
        <taxon>Methylobacterium</taxon>
    </lineage>
</organism>
<dbReference type="eggNOG" id="ENOG5033AVP">
    <property type="taxonomic scope" value="Bacteria"/>
</dbReference>
<evidence type="ECO:0000313" key="1">
    <source>
        <dbReference type="EMBL" id="AIQ93124.1"/>
    </source>
</evidence>
<dbReference type="HOGENOM" id="CLU_144120_0_0_5"/>
<accession>A0A089QEU7</accession>
<sequence>MSILNRGPGPFPDLARRARKYRALAEDLERIARGEHPTDEILRSAPHLSEWRVYLHPLPYLLGTVVGHPQIEDGQSCRTSELVTFDPIAGYARTYSRFYRLEPREMPHRGGDDD</sequence>
<dbReference type="KEGG" id="mor:MOC_5369"/>